<dbReference type="Proteomes" id="UP000593566">
    <property type="component" value="Unassembled WGS sequence"/>
</dbReference>
<accession>A0A8H6F9Z4</accession>
<keyword evidence="2" id="KW-0472">Membrane</keyword>
<dbReference type="PANTHER" id="PTHR23520:SF5">
    <property type="entry name" value="TRANSPORTER, PUTATIVE (AFU_ORTHOLOGUE AFUA_3G04000)-RELATED"/>
    <property type="match status" value="1"/>
</dbReference>
<feature type="region of interest" description="Disordered" evidence="1">
    <location>
        <begin position="99"/>
        <end position="124"/>
    </location>
</feature>
<proteinExistence type="predicted"/>
<evidence type="ECO:0000256" key="2">
    <source>
        <dbReference type="SAM" id="Phobius"/>
    </source>
</evidence>
<evidence type="ECO:0000313" key="3">
    <source>
        <dbReference type="EMBL" id="KAF6220762.1"/>
    </source>
</evidence>
<dbReference type="GeneID" id="59330855"/>
<keyword evidence="4" id="KW-1185">Reference proteome</keyword>
<reference evidence="3 4" key="1">
    <citation type="journal article" date="2020" name="Genomics">
        <title>Complete, high-quality genomes from long-read metagenomic sequencing of two wolf lichen thalli reveals enigmatic genome architecture.</title>
        <authorList>
            <person name="McKenzie S.K."/>
            <person name="Walston R.F."/>
            <person name="Allen J.L."/>
        </authorList>
    </citation>
    <scope>NUCLEOTIDE SEQUENCE [LARGE SCALE GENOMIC DNA]</scope>
    <source>
        <strain evidence="3">WasteWater1</strain>
    </source>
</reference>
<feature type="transmembrane region" description="Helical" evidence="2">
    <location>
        <begin position="59"/>
        <end position="81"/>
    </location>
</feature>
<protein>
    <submittedName>
        <fullName evidence="3">Uncharacterized protein</fullName>
    </submittedName>
</protein>
<dbReference type="RefSeq" id="XP_037150197.1">
    <property type="nucleotide sequence ID" value="XM_037293368.1"/>
</dbReference>
<dbReference type="PANTHER" id="PTHR23520">
    <property type="entry name" value="TRANSPORTER, PUTATIVE (AFU_ORTHOLOGUE AFUA_3G04000)-RELATED"/>
    <property type="match status" value="1"/>
</dbReference>
<dbReference type="EMBL" id="JACCJB010000015">
    <property type="protein sequence ID" value="KAF6220762.1"/>
    <property type="molecule type" value="Genomic_DNA"/>
</dbReference>
<organism evidence="3 4">
    <name type="scientific">Letharia lupina</name>
    <dbReference type="NCBI Taxonomy" id="560253"/>
    <lineage>
        <taxon>Eukaryota</taxon>
        <taxon>Fungi</taxon>
        <taxon>Dikarya</taxon>
        <taxon>Ascomycota</taxon>
        <taxon>Pezizomycotina</taxon>
        <taxon>Lecanoromycetes</taxon>
        <taxon>OSLEUM clade</taxon>
        <taxon>Lecanoromycetidae</taxon>
        <taxon>Lecanorales</taxon>
        <taxon>Lecanorineae</taxon>
        <taxon>Parmeliaceae</taxon>
        <taxon>Letharia</taxon>
    </lineage>
</organism>
<evidence type="ECO:0000256" key="1">
    <source>
        <dbReference type="SAM" id="MobiDB-lite"/>
    </source>
</evidence>
<sequence length="142" mass="15101">MSGAVFGLSNNFWVLLAAATVGVISPSLIGMIGQALGTIVSGSVIEALESRDGWTTARAYHIIFFGYGVLGIVKTVLCLMLSQACEIDIKSVNLAHRENASVPPSENLRLLPDDGKKDKGRRGWQVASSTSKESLAALSSWH</sequence>
<gene>
    <name evidence="3" type="ORF">HO133_002442</name>
</gene>
<keyword evidence="2" id="KW-0812">Transmembrane</keyword>
<name>A0A8H6F9Z4_9LECA</name>
<feature type="transmembrane region" description="Helical" evidence="2">
    <location>
        <begin position="12"/>
        <end position="39"/>
    </location>
</feature>
<evidence type="ECO:0000313" key="4">
    <source>
        <dbReference type="Proteomes" id="UP000593566"/>
    </source>
</evidence>
<comment type="caution">
    <text evidence="3">The sequence shown here is derived from an EMBL/GenBank/DDBJ whole genome shotgun (WGS) entry which is preliminary data.</text>
</comment>
<dbReference type="GO" id="GO:0000329">
    <property type="term" value="C:fungal-type vacuole membrane"/>
    <property type="evidence" value="ECO:0007669"/>
    <property type="project" value="TreeGrafter"/>
</dbReference>
<dbReference type="AlphaFoldDB" id="A0A8H6F9Z4"/>
<keyword evidence="2" id="KW-1133">Transmembrane helix</keyword>